<protein>
    <submittedName>
        <fullName evidence="1">Uncharacterized protein</fullName>
    </submittedName>
</protein>
<sequence>MMTNAHVMVATEALCTGGVESYYSHLVSYFTQNKQDNLSHIDFCHNPNSAKLQLKCEIEAVFYEVAYPLTHYLSTSHLLTETFDALSDDEVGNSSLMVCTIKYFIWCLM</sequence>
<reference evidence="1 2" key="1">
    <citation type="journal article" date="2019" name="PLoS ONE">
        <title>Pup mortality in New Zealand sea lions (Phocarctos hookeri) at Enderby Island, Auckland Islands, 2013-18.</title>
        <authorList>
            <person name="Michael S.A."/>
            <person name="Hayman D.T.S."/>
            <person name="Gray R."/>
            <person name="Zhang J."/>
            <person name="Rogers L."/>
            <person name="Roe W.D."/>
        </authorList>
    </citation>
    <scope>NUCLEOTIDE SEQUENCE [LARGE SCALE GENOMIC DNA]</scope>
    <source>
        <strain evidence="1 2">SM868</strain>
    </source>
</reference>
<evidence type="ECO:0000313" key="2">
    <source>
        <dbReference type="Proteomes" id="UP000442109"/>
    </source>
</evidence>
<dbReference type="Proteomes" id="UP000442109">
    <property type="component" value="Unassembled WGS sequence"/>
</dbReference>
<proteinExistence type="predicted"/>
<comment type="caution">
    <text evidence="1">The sequence shown here is derived from an EMBL/GenBank/DDBJ whole genome shotgun (WGS) entry which is preliminary data.</text>
</comment>
<keyword evidence="2" id="KW-1185">Reference proteome</keyword>
<dbReference type="RefSeq" id="WP_155586982.1">
    <property type="nucleotide sequence ID" value="NZ_WFKQ01000002.1"/>
</dbReference>
<dbReference type="EMBL" id="WFKQ01000002">
    <property type="protein sequence ID" value="MUG32090.1"/>
    <property type="molecule type" value="Genomic_DNA"/>
</dbReference>
<gene>
    <name evidence="1" type="ORF">GB996_04695</name>
</gene>
<name>A0A844M093_9GAMM</name>
<evidence type="ECO:0000313" key="1">
    <source>
        <dbReference type="EMBL" id="MUG32090.1"/>
    </source>
</evidence>
<dbReference type="AlphaFoldDB" id="A0A844M093"/>
<organism evidence="1 2">
    <name type="scientific">Psychrobacter sanguinis</name>
    <dbReference type="NCBI Taxonomy" id="861445"/>
    <lineage>
        <taxon>Bacteria</taxon>
        <taxon>Pseudomonadati</taxon>
        <taxon>Pseudomonadota</taxon>
        <taxon>Gammaproteobacteria</taxon>
        <taxon>Moraxellales</taxon>
        <taxon>Moraxellaceae</taxon>
        <taxon>Psychrobacter</taxon>
    </lineage>
</organism>
<accession>A0A844M093</accession>